<dbReference type="Pfam" id="PF01475">
    <property type="entry name" value="FUR"/>
    <property type="match status" value="1"/>
</dbReference>
<evidence type="ECO:0000256" key="1">
    <source>
        <dbReference type="ARBA" id="ARBA00007957"/>
    </source>
</evidence>
<protein>
    <submittedName>
        <fullName evidence="10">Ferric uptake regulator, Fur family</fullName>
    </submittedName>
</protein>
<dbReference type="KEGG" id="pft:JBW_02474"/>
<reference evidence="10 11" key="1">
    <citation type="journal article" date="2015" name="Genome Announc.">
        <title>Complete Genome Sequence of Pelosinus fermentans JBW45, a Member of a Remarkably Competitive Group of Negativicutes in the Firmicutes Phylum.</title>
        <authorList>
            <person name="De Leon K.B."/>
            <person name="Utturkar S.M."/>
            <person name="Camilleri L.B."/>
            <person name="Elias D.A."/>
            <person name="Arkin A.P."/>
            <person name="Fields M.W."/>
            <person name="Brown S.D."/>
            <person name="Wall J.D."/>
        </authorList>
    </citation>
    <scope>NUCLEOTIDE SEQUENCE [LARGE SCALE GENOMIC DNA]</scope>
    <source>
        <strain evidence="10 11">JBW45</strain>
    </source>
</reference>
<keyword evidence="7" id="KW-0804">Transcription</keyword>
<evidence type="ECO:0000256" key="7">
    <source>
        <dbReference type="ARBA" id="ARBA00023163"/>
    </source>
</evidence>
<evidence type="ECO:0000256" key="5">
    <source>
        <dbReference type="ARBA" id="ARBA00023015"/>
    </source>
</evidence>
<feature type="binding site" evidence="8">
    <location>
        <position position="100"/>
    </location>
    <ligand>
        <name>Zn(2+)</name>
        <dbReference type="ChEBI" id="CHEBI:29105"/>
    </ligand>
</feature>
<name>I8U5F2_9FIRM</name>
<evidence type="ECO:0000256" key="3">
    <source>
        <dbReference type="ARBA" id="ARBA00022723"/>
    </source>
</evidence>
<evidence type="ECO:0000256" key="2">
    <source>
        <dbReference type="ARBA" id="ARBA00022491"/>
    </source>
</evidence>
<organism evidence="10 11">
    <name type="scientific">Pelosinus fermentans JBW45</name>
    <dbReference type="NCBI Taxonomy" id="1192197"/>
    <lineage>
        <taxon>Bacteria</taxon>
        <taxon>Bacillati</taxon>
        <taxon>Bacillota</taxon>
        <taxon>Negativicutes</taxon>
        <taxon>Selenomonadales</taxon>
        <taxon>Sporomusaceae</taxon>
        <taxon>Pelosinus</taxon>
    </lineage>
</organism>
<dbReference type="Gene3D" id="1.10.10.10">
    <property type="entry name" value="Winged helix-like DNA-binding domain superfamily/Winged helix DNA-binding domain"/>
    <property type="match status" value="1"/>
</dbReference>
<feature type="binding site" evidence="8">
    <location>
        <position position="140"/>
    </location>
    <ligand>
        <name>Zn(2+)</name>
        <dbReference type="ChEBI" id="CHEBI:29105"/>
    </ligand>
</feature>
<feature type="binding site" evidence="9">
    <location>
        <position position="132"/>
    </location>
    <ligand>
        <name>Fe cation</name>
        <dbReference type="ChEBI" id="CHEBI:24875"/>
    </ligand>
</feature>
<keyword evidence="9" id="KW-0408">Iron</keyword>
<feature type="binding site" evidence="8">
    <location>
        <position position="143"/>
    </location>
    <ligand>
        <name>Zn(2+)</name>
        <dbReference type="ChEBI" id="CHEBI:29105"/>
    </ligand>
</feature>
<feature type="binding site" evidence="9">
    <location>
        <position position="115"/>
    </location>
    <ligand>
        <name>Fe cation</name>
        <dbReference type="ChEBI" id="CHEBI:24875"/>
    </ligand>
</feature>
<dbReference type="GO" id="GO:0000976">
    <property type="term" value="F:transcription cis-regulatory region binding"/>
    <property type="evidence" value="ECO:0007669"/>
    <property type="project" value="TreeGrafter"/>
</dbReference>
<accession>I8U5F2</accession>
<evidence type="ECO:0000256" key="9">
    <source>
        <dbReference type="PIRSR" id="PIRSR602481-2"/>
    </source>
</evidence>
<dbReference type="InterPro" id="IPR002481">
    <property type="entry name" value="FUR"/>
</dbReference>
<comment type="cofactor">
    <cofactor evidence="9">
        <name>Mn(2+)</name>
        <dbReference type="ChEBI" id="CHEBI:29035"/>
    </cofactor>
    <cofactor evidence="9">
        <name>Fe(2+)</name>
        <dbReference type="ChEBI" id="CHEBI:29033"/>
    </cofactor>
    <text evidence="9">Binds 1 Mn(2+) or Fe(2+) ion per subunit.</text>
</comment>
<dbReference type="GO" id="GO:0045892">
    <property type="term" value="P:negative regulation of DNA-templated transcription"/>
    <property type="evidence" value="ECO:0007669"/>
    <property type="project" value="TreeGrafter"/>
</dbReference>
<sequence length="151" mass="17910">MTIDMVDIRQKFQEKQYKLTPQRRIILEAFVDHQDEHLSAEDVHTIVRQHSSEIGLATVYRTLELFSELDVLQKMDFGDGRSRYEINEKTTPHHHHHLICLSCSKVKEFEDDLLETLETVISRKSNFTIVDHQVKFYGYCEECQKKREISD</sequence>
<dbReference type="HOGENOM" id="CLU_096072_3_1_9"/>
<dbReference type="InterPro" id="IPR036390">
    <property type="entry name" value="WH_DNA-bd_sf"/>
</dbReference>
<dbReference type="InterPro" id="IPR043135">
    <property type="entry name" value="Fur_C"/>
</dbReference>
<dbReference type="EMBL" id="CP010978">
    <property type="protein sequence ID" value="AJQ27819.1"/>
    <property type="molecule type" value="Genomic_DNA"/>
</dbReference>
<dbReference type="STRING" id="1192197.JBW_02474"/>
<dbReference type="InterPro" id="IPR036388">
    <property type="entry name" value="WH-like_DNA-bd_sf"/>
</dbReference>
<dbReference type="OrthoDB" id="8659436at2"/>
<evidence type="ECO:0000256" key="8">
    <source>
        <dbReference type="PIRSR" id="PIRSR602481-1"/>
    </source>
</evidence>
<evidence type="ECO:0000313" key="10">
    <source>
        <dbReference type="EMBL" id="AJQ27819.1"/>
    </source>
</evidence>
<feature type="binding site" evidence="8">
    <location>
        <position position="103"/>
    </location>
    <ligand>
        <name>Zn(2+)</name>
        <dbReference type="ChEBI" id="CHEBI:29105"/>
    </ligand>
</feature>
<dbReference type="GO" id="GO:0008270">
    <property type="term" value="F:zinc ion binding"/>
    <property type="evidence" value="ECO:0007669"/>
    <property type="project" value="TreeGrafter"/>
</dbReference>
<dbReference type="RefSeq" id="WP_007952845.1">
    <property type="nucleotide sequence ID" value="NZ_CP010978.1"/>
</dbReference>
<dbReference type="PANTHER" id="PTHR33202:SF7">
    <property type="entry name" value="FERRIC UPTAKE REGULATION PROTEIN"/>
    <property type="match status" value="1"/>
</dbReference>
<keyword evidence="5" id="KW-0805">Transcription regulation</keyword>
<evidence type="ECO:0000256" key="4">
    <source>
        <dbReference type="ARBA" id="ARBA00022833"/>
    </source>
</evidence>
<gene>
    <name evidence="10" type="ORF">JBW_02474</name>
</gene>
<comment type="cofactor">
    <cofactor evidence="8">
        <name>Zn(2+)</name>
        <dbReference type="ChEBI" id="CHEBI:29105"/>
    </cofactor>
    <text evidence="8">Binds 1 zinc ion per subunit.</text>
</comment>
<dbReference type="Proteomes" id="UP000005361">
    <property type="component" value="Chromosome"/>
</dbReference>
<evidence type="ECO:0000313" key="11">
    <source>
        <dbReference type="Proteomes" id="UP000005361"/>
    </source>
</evidence>
<dbReference type="Gene3D" id="3.30.1490.190">
    <property type="match status" value="1"/>
</dbReference>
<dbReference type="AlphaFoldDB" id="I8U5F2"/>
<keyword evidence="2" id="KW-0678">Repressor</keyword>
<comment type="similarity">
    <text evidence="1">Belongs to the Fur family.</text>
</comment>
<dbReference type="SUPFAM" id="SSF46785">
    <property type="entry name" value="Winged helix' DNA-binding domain"/>
    <property type="match status" value="1"/>
</dbReference>
<proteinExistence type="inferred from homology"/>
<dbReference type="GO" id="GO:0003700">
    <property type="term" value="F:DNA-binding transcription factor activity"/>
    <property type="evidence" value="ECO:0007669"/>
    <property type="project" value="InterPro"/>
</dbReference>
<evidence type="ECO:0000256" key="6">
    <source>
        <dbReference type="ARBA" id="ARBA00023125"/>
    </source>
</evidence>
<keyword evidence="3 8" id="KW-0479">Metal-binding</keyword>
<keyword evidence="4 8" id="KW-0862">Zinc</keyword>
<reference evidence="11" key="2">
    <citation type="submission" date="2015-02" db="EMBL/GenBank/DDBJ databases">
        <title>Complete Genome Sequence of Pelosinus fermentans JBW45.</title>
        <authorList>
            <person name="De Leon K.B."/>
            <person name="Utturkar S.M."/>
            <person name="Camilleri L.B."/>
            <person name="Arkin A.P."/>
            <person name="Fields M.W."/>
            <person name="Brown S.D."/>
            <person name="Wall J.D."/>
        </authorList>
    </citation>
    <scope>NUCLEOTIDE SEQUENCE [LARGE SCALE GENOMIC DNA]</scope>
    <source>
        <strain evidence="11">JBW45</strain>
    </source>
</reference>
<dbReference type="GO" id="GO:1900376">
    <property type="term" value="P:regulation of secondary metabolite biosynthetic process"/>
    <property type="evidence" value="ECO:0007669"/>
    <property type="project" value="TreeGrafter"/>
</dbReference>
<keyword evidence="6" id="KW-0238">DNA-binding</keyword>
<dbReference type="PANTHER" id="PTHR33202">
    <property type="entry name" value="ZINC UPTAKE REGULATION PROTEIN"/>
    <property type="match status" value="1"/>
</dbReference>
<dbReference type="CDD" id="cd07153">
    <property type="entry name" value="Fur_like"/>
    <property type="match status" value="1"/>
</dbReference>
<dbReference type="FunFam" id="1.10.10.10:FF:000051">
    <property type="entry name" value="Fur family transcriptional regulator"/>
    <property type="match status" value="1"/>
</dbReference>
<feature type="binding site" evidence="9">
    <location>
        <position position="94"/>
    </location>
    <ligand>
        <name>Fe cation</name>
        <dbReference type="ChEBI" id="CHEBI:24875"/>
    </ligand>
</feature>